<dbReference type="Proteomes" id="UP000886042">
    <property type="component" value="Unassembled WGS sequence"/>
</dbReference>
<proteinExistence type="predicted"/>
<dbReference type="CDD" id="cd00448">
    <property type="entry name" value="YjgF_YER057c_UK114_family"/>
    <property type="match status" value="1"/>
</dbReference>
<comment type="caution">
    <text evidence="1">The sequence shown here is derived from an EMBL/GenBank/DDBJ whole genome shotgun (WGS) entry which is preliminary data.</text>
</comment>
<dbReference type="Gene3D" id="3.30.1330.40">
    <property type="entry name" value="RutC-like"/>
    <property type="match status" value="1"/>
</dbReference>
<dbReference type="SUPFAM" id="SSF55298">
    <property type="entry name" value="YjgF-like"/>
    <property type="match status" value="1"/>
</dbReference>
<dbReference type="InterPro" id="IPR006175">
    <property type="entry name" value="YjgF/YER057c/UK114"/>
</dbReference>
<protein>
    <submittedName>
        <fullName evidence="1">RidA family protein</fullName>
    </submittedName>
</protein>
<dbReference type="EMBL" id="DRMN01000187">
    <property type="protein sequence ID" value="HFB54832.1"/>
    <property type="molecule type" value="Genomic_DNA"/>
</dbReference>
<name>A0A7C3G8H9_9PROT</name>
<sequence>MRKTLRPEGWPRPKGYSNGIVCEGRMVFTAGVIGWDANEKFANEDLVDQLKQALINTKAVLAEAGAPPADIVRMTWYVTDMATYRSSQKEIGLAWREVLGKTFPCMACVEVTSLVEAKAKIEIETTAVLPNTEH</sequence>
<reference evidence="1" key="1">
    <citation type="journal article" date="2020" name="mSystems">
        <title>Genome- and Community-Level Interaction Insights into Carbon Utilization and Element Cycling Functions of Hydrothermarchaeota in Hydrothermal Sediment.</title>
        <authorList>
            <person name="Zhou Z."/>
            <person name="Liu Y."/>
            <person name="Xu W."/>
            <person name="Pan J."/>
            <person name="Luo Z.H."/>
            <person name="Li M."/>
        </authorList>
    </citation>
    <scope>NUCLEOTIDE SEQUENCE [LARGE SCALE GENOMIC DNA]</scope>
    <source>
        <strain evidence="1">HyVt-489</strain>
    </source>
</reference>
<dbReference type="Pfam" id="PF01042">
    <property type="entry name" value="Ribonuc_L-PSP"/>
    <property type="match status" value="1"/>
</dbReference>
<dbReference type="PANTHER" id="PTHR43857">
    <property type="entry name" value="BLR7761 PROTEIN"/>
    <property type="match status" value="1"/>
</dbReference>
<accession>A0A7C3G8H9</accession>
<gene>
    <name evidence="1" type="ORF">ENJ46_02820</name>
</gene>
<dbReference type="AlphaFoldDB" id="A0A7C3G8H9"/>
<dbReference type="PANTHER" id="PTHR43857:SF1">
    <property type="entry name" value="YJGH FAMILY PROTEIN"/>
    <property type="match status" value="1"/>
</dbReference>
<organism evidence="1">
    <name type="scientific">Hellea balneolensis</name>
    <dbReference type="NCBI Taxonomy" id="287478"/>
    <lineage>
        <taxon>Bacteria</taxon>
        <taxon>Pseudomonadati</taxon>
        <taxon>Pseudomonadota</taxon>
        <taxon>Alphaproteobacteria</taxon>
        <taxon>Maricaulales</taxon>
        <taxon>Robiginitomaculaceae</taxon>
        <taxon>Hellea</taxon>
    </lineage>
</organism>
<dbReference type="InterPro" id="IPR035959">
    <property type="entry name" value="RutC-like_sf"/>
</dbReference>
<evidence type="ECO:0000313" key="1">
    <source>
        <dbReference type="EMBL" id="HFB54832.1"/>
    </source>
</evidence>